<organism evidence="3 4">
    <name type="scientific">Enterococcus xiangfangensis</name>
    <dbReference type="NCBI Taxonomy" id="1296537"/>
    <lineage>
        <taxon>Bacteria</taxon>
        <taxon>Bacillati</taxon>
        <taxon>Bacillota</taxon>
        <taxon>Bacilli</taxon>
        <taxon>Lactobacillales</taxon>
        <taxon>Enterococcaceae</taxon>
        <taxon>Enterococcus</taxon>
    </lineage>
</organism>
<dbReference type="InterPro" id="IPR055170">
    <property type="entry name" value="GFO_IDH_MocA-like_dom"/>
</dbReference>
<evidence type="ECO:0000313" key="3">
    <source>
        <dbReference type="EMBL" id="MDT2759140.1"/>
    </source>
</evidence>
<evidence type="ECO:0000259" key="1">
    <source>
        <dbReference type="Pfam" id="PF01408"/>
    </source>
</evidence>
<dbReference type="Gene3D" id="3.30.360.10">
    <property type="entry name" value="Dihydrodipicolinate Reductase, domain 2"/>
    <property type="match status" value="1"/>
</dbReference>
<dbReference type="Gene3D" id="3.40.50.720">
    <property type="entry name" value="NAD(P)-binding Rossmann-like Domain"/>
    <property type="match status" value="1"/>
</dbReference>
<dbReference type="InterPro" id="IPR000683">
    <property type="entry name" value="Gfo/Idh/MocA-like_OxRdtase_N"/>
</dbReference>
<keyword evidence="4" id="KW-1185">Reference proteome</keyword>
<reference evidence="3" key="1">
    <citation type="submission" date="2023-03" db="EMBL/GenBank/DDBJ databases">
        <authorList>
            <person name="Shen W."/>
            <person name="Cai J."/>
        </authorList>
    </citation>
    <scope>NUCLEOTIDE SEQUENCE</scope>
    <source>
        <strain evidence="3">P66-3</strain>
    </source>
</reference>
<protein>
    <submittedName>
        <fullName evidence="3">Gfo/Idh/MocA family oxidoreductase</fullName>
    </submittedName>
</protein>
<dbReference type="InterPro" id="IPR036291">
    <property type="entry name" value="NAD(P)-bd_dom_sf"/>
</dbReference>
<dbReference type="Proteomes" id="UP001181046">
    <property type="component" value="Unassembled WGS sequence"/>
</dbReference>
<dbReference type="SUPFAM" id="SSF55347">
    <property type="entry name" value="Glyceraldehyde-3-phosphate dehydrogenase-like, C-terminal domain"/>
    <property type="match status" value="1"/>
</dbReference>
<gene>
    <name evidence="3" type="ORF">P7H27_05125</name>
</gene>
<name>A0ABU3FBR3_9ENTE</name>
<accession>A0ABU3FBR3</accession>
<dbReference type="PANTHER" id="PTHR43377:SF1">
    <property type="entry name" value="BILIVERDIN REDUCTASE A"/>
    <property type="match status" value="1"/>
</dbReference>
<dbReference type="Pfam" id="PF01408">
    <property type="entry name" value="GFO_IDH_MocA"/>
    <property type="match status" value="1"/>
</dbReference>
<dbReference type="Pfam" id="PF22725">
    <property type="entry name" value="GFO_IDH_MocA_C3"/>
    <property type="match status" value="1"/>
</dbReference>
<evidence type="ECO:0000313" key="4">
    <source>
        <dbReference type="Proteomes" id="UP001181046"/>
    </source>
</evidence>
<dbReference type="RefSeq" id="WP_137617872.1">
    <property type="nucleotide sequence ID" value="NZ_BJDX01000002.1"/>
</dbReference>
<dbReference type="InterPro" id="IPR051450">
    <property type="entry name" value="Gfo/Idh/MocA_Oxidoreductases"/>
</dbReference>
<dbReference type="PANTHER" id="PTHR43377">
    <property type="entry name" value="BILIVERDIN REDUCTASE A"/>
    <property type="match status" value="1"/>
</dbReference>
<dbReference type="SUPFAM" id="SSF51735">
    <property type="entry name" value="NAD(P)-binding Rossmann-fold domains"/>
    <property type="match status" value="1"/>
</dbReference>
<dbReference type="EMBL" id="JARQAJ010000002">
    <property type="protein sequence ID" value="MDT2759140.1"/>
    <property type="molecule type" value="Genomic_DNA"/>
</dbReference>
<proteinExistence type="predicted"/>
<sequence>MKVGIIGCAHMQAKIYTNIFKQENVEVVGIFDQNSLRGNQFAKEMGIIFFKSLDRILTTSIDTVLICSENSLHYDYVLAASIHKKNIIVEKPLALTTQTALHMIAACQEAHVKLLVAHPIRFSQTILDLKNYYEAGELGTIYALNCTNRGKKPGGWFLDKELSGGGAILDHMVHLIDLSRWLFNFEIDSILARAQKQPGSEIEEAGLINITFTNGVILSLDTSWNRPLNYPVWGDVDLEIISEKGYTFIDAIGRKVDYYADNEIHNYLNYEKDMDERMIQTFIATIDQDLPEAVSGADGLYTIQIATLAYLSLKQKRVIYRNEFDELLHQDFTQN</sequence>
<feature type="domain" description="Gfo/Idh/MocA-like oxidoreductase N-terminal" evidence="1">
    <location>
        <begin position="1"/>
        <end position="118"/>
    </location>
</feature>
<comment type="caution">
    <text evidence="3">The sequence shown here is derived from an EMBL/GenBank/DDBJ whole genome shotgun (WGS) entry which is preliminary data.</text>
</comment>
<evidence type="ECO:0000259" key="2">
    <source>
        <dbReference type="Pfam" id="PF22725"/>
    </source>
</evidence>
<feature type="domain" description="GFO/IDH/MocA-like oxidoreductase" evidence="2">
    <location>
        <begin position="128"/>
        <end position="245"/>
    </location>
</feature>